<protein>
    <submittedName>
        <fullName evidence="1">Uncharacterized protein</fullName>
    </submittedName>
</protein>
<proteinExistence type="predicted"/>
<evidence type="ECO:0000313" key="2">
    <source>
        <dbReference type="Proteomes" id="UP001159363"/>
    </source>
</evidence>
<comment type="caution">
    <text evidence="1">The sequence shown here is derived from an EMBL/GenBank/DDBJ whole genome shotgun (WGS) entry which is preliminary data.</text>
</comment>
<dbReference type="Proteomes" id="UP001159363">
    <property type="component" value="Chromosome 5"/>
</dbReference>
<keyword evidence="2" id="KW-1185">Reference proteome</keyword>
<name>A0ABQ9HD74_9NEOP</name>
<reference evidence="1 2" key="1">
    <citation type="submission" date="2023-02" db="EMBL/GenBank/DDBJ databases">
        <title>LHISI_Scaffold_Assembly.</title>
        <authorList>
            <person name="Stuart O.P."/>
            <person name="Cleave R."/>
            <person name="Magrath M.J.L."/>
            <person name="Mikheyev A.S."/>
        </authorList>
    </citation>
    <scope>NUCLEOTIDE SEQUENCE [LARGE SCALE GENOMIC DNA]</scope>
    <source>
        <strain evidence="1">Daus_M_001</strain>
        <tissue evidence="1">Leg muscle</tissue>
    </source>
</reference>
<accession>A0ABQ9HD74</accession>
<sequence>MENIVKRLGIARRQVSAEVGELTIFDGNIVKRLGIARRQVSAEVGELTIFDGNIVKRLGIARRQVSAEVGELTIFNGNIVKRLGIARHQVSAEVGELTIFNGNIVKRLGIARRQVSAEVGELTIFNGNIVKKLGIARRQVSAEVGELTIFNGNIVKRLGIARRQVSAEVGELTIFNGNIVKRLGIARRQVSAEVGELTIFNGNIVKRLGIARRQVSAEVGELTIFDGNIFTSLMMSATLCRNQMRWKIWTCLSVNTSMLHWFGSGTITFRTVYLQFVRSGKLPPTFVPVQGLSITVHPTAMLTSSRFVSAGQILVAEFASSSCLLLDLVSAVYEFDHVVLRAIDTPHCFTYMLFFPEGVEPPITLVGELTLELETQRAIKLNLWFDYIYGKPEPNDNLIKNTTLYNLDEIENDVRATIEKICKEEECLGEGNVEYHVNQEGKYNFSRLEFPSLLSKIYLFKRYSSNEKVVTLPMCHEEKQEHFDLLLLTDGSNNPYTLIKIPLDLYIHRWHSIIDPYLYASIASHTIMIFHELLASFERKIFSSISIVLTLYLCQNRYPSGNNEEHALSYEI</sequence>
<dbReference type="EMBL" id="JARBHB010000006">
    <property type="protein sequence ID" value="KAJ8882230.1"/>
    <property type="molecule type" value="Genomic_DNA"/>
</dbReference>
<evidence type="ECO:0000313" key="1">
    <source>
        <dbReference type="EMBL" id="KAJ8882230.1"/>
    </source>
</evidence>
<gene>
    <name evidence="1" type="ORF">PR048_018718</name>
</gene>
<organism evidence="1 2">
    <name type="scientific">Dryococelus australis</name>
    <dbReference type="NCBI Taxonomy" id="614101"/>
    <lineage>
        <taxon>Eukaryota</taxon>
        <taxon>Metazoa</taxon>
        <taxon>Ecdysozoa</taxon>
        <taxon>Arthropoda</taxon>
        <taxon>Hexapoda</taxon>
        <taxon>Insecta</taxon>
        <taxon>Pterygota</taxon>
        <taxon>Neoptera</taxon>
        <taxon>Polyneoptera</taxon>
        <taxon>Phasmatodea</taxon>
        <taxon>Verophasmatodea</taxon>
        <taxon>Anareolatae</taxon>
        <taxon>Phasmatidae</taxon>
        <taxon>Eurycanthinae</taxon>
        <taxon>Dryococelus</taxon>
    </lineage>
</organism>